<evidence type="ECO:0000313" key="3">
    <source>
        <dbReference type="Proteomes" id="UP000717328"/>
    </source>
</evidence>
<dbReference type="EMBL" id="JABCKI010000384">
    <property type="protein sequence ID" value="KAG5650698.1"/>
    <property type="molecule type" value="Genomic_DNA"/>
</dbReference>
<accession>A0A9P7KHK8</accession>
<protein>
    <submittedName>
        <fullName evidence="2">Uncharacterized protein</fullName>
    </submittedName>
</protein>
<keyword evidence="3" id="KW-1185">Reference proteome</keyword>
<gene>
    <name evidence="2" type="ORF">H0H81_011333</name>
</gene>
<organism evidence="2 3">
    <name type="scientific">Sphagnurus paluster</name>
    <dbReference type="NCBI Taxonomy" id="117069"/>
    <lineage>
        <taxon>Eukaryota</taxon>
        <taxon>Fungi</taxon>
        <taxon>Dikarya</taxon>
        <taxon>Basidiomycota</taxon>
        <taxon>Agaricomycotina</taxon>
        <taxon>Agaricomycetes</taxon>
        <taxon>Agaricomycetidae</taxon>
        <taxon>Agaricales</taxon>
        <taxon>Tricholomatineae</taxon>
        <taxon>Lyophyllaceae</taxon>
        <taxon>Sphagnurus</taxon>
    </lineage>
</organism>
<sequence>MHDYIERPKPRLTSQMEFNALPAPVLPSTTSRIEFTAERLAFLADEDRRRAQSPPAQDEVININRKFYQPPRKIPKPRGEPGRPQSGGFQIPEALAANGWSSQAVKDLREAVKIAANQYLDMKVSYKSQKKAALKTVCDHVS</sequence>
<evidence type="ECO:0000313" key="2">
    <source>
        <dbReference type="EMBL" id="KAG5650698.1"/>
    </source>
</evidence>
<dbReference type="OrthoDB" id="2875718at2759"/>
<evidence type="ECO:0000256" key="1">
    <source>
        <dbReference type="SAM" id="MobiDB-lite"/>
    </source>
</evidence>
<dbReference type="AlphaFoldDB" id="A0A9P7KHK8"/>
<name>A0A9P7KHK8_9AGAR</name>
<feature type="region of interest" description="Disordered" evidence="1">
    <location>
        <begin position="46"/>
        <end position="91"/>
    </location>
</feature>
<proteinExistence type="predicted"/>
<dbReference type="Proteomes" id="UP000717328">
    <property type="component" value="Unassembled WGS sequence"/>
</dbReference>
<reference evidence="2" key="1">
    <citation type="submission" date="2021-02" db="EMBL/GenBank/DDBJ databases">
        <authorList>
            <person name="Nieuwenhuis M."/>
            <person name="Van De Peppel L.J.J."/>
        </authorList>
    </citation>
    <scope>NUCLEOTIDE SEQUENCE</scope>
    <source>
        <strain evidence="2">D49</strain>
    </source>
</reference>
<comment type="caution">
    <text evidence="2">The sequence shown here is derived from an EMBL/GenBank/DDBJ whole genome shotgun (WGS) entry which is preliminary data.</text>
</comment>
<reference evidence="2" key="2">
    <citation type="submission" date="2021-10" db="EMBL/GenBank/DDBJ databases">
        <title>Phylogenomics reveals ancestral predisposition of the termite-cultivated fungus Termitomyces towards a domesticated lifestyle.</title>
        <authorList>
            <person name="Auxier B."/>
            <person name="Grum-Grzhimaylo A."/>
            <person name="Cardenas M.E."/>
            <person name="Lodge J.D."/>
            <person name="Laessoe T."/>
            <person name="Pedersen O."/>
            <person name="Smith M.E."/>
            <person name="Kuyper T.W."/>
            <person name="Franco-Molano E.A."/>
            <person name="Baroni T.J."/>
            <person name="Aanen D.K."/>
        </authorList>
    </citation>
    <scope>NUCLEOTIDE SEQUENCE</scope>
    <source>
        <strain evidence="2">D49</strain>
    </source>
</reference>